<dbReference type="GO" id="GO:0005525">
    <property type="term" value="F:GTP binding"/>
    <property type="evidence" value="ECO:0007669"/>
    <property type="project" value="UniProtKB-KW"/>
</dbReference>
<dbReference type="AlphaFoldDB" id="K2R6T5"/>
<dbReference type="OrthoDB" id="3524701at2759"/>
<gene>
    <name evidence="4" type="ORF">MPH_12925</name>
</gene>
<proteinExistence type="predicted"/>
<dbReference type="GO" id="GO:0003924">
    <property type="term" value="F:GTPase activity"/>
    <property type="evidence" value="ECO:0007669"/>
    <property type="project" value="InterPro"/>
</dbReference>
<keyword evidence="2" id="KW-0342">GTP-binding</keyword>
<evidence type="ECO:0000256" key="1">
    <source>
        <dbReference type="ARBA" id="ARBA00022741"/>
    </source>
</evidence>
<sequence>MSSHQRTVKVVGPHSTGKKTLMGTMLYMCGLDLRELEQLQKDGIDAYDKIIGYYHKNGLTPVFTAKSGMMRFADSPQADGLIYVLDATGSKDAILHSGQVFTQSECEMFKATGSLILVVNKMDAVDWSREKYEQVVAPAIQQLKSVGLSPEKIQVVPISAKKGDNILERSANSPWHRVAESSPQGDETSGTLFAYLDQI</sequence>
<dbReference type="HOGENOM" id="CLU_122055_0_0_1"/>
<evidence type="ECO:0000256" key="2">
    <source>
        <dbReference type="ARBA" id="ARBA00023134"/>
    </source>
</evidence>
<feature type="domain" description="Tr-type G" evidence="3">
    <location>
        <begin position="77"/>
        <end position="167"/>
    </location>
</feature>
<dbReference type="Proteomes" id="UP000007129">
    <property type="component" value="Unassembled WGS sequence"/>
</dbReference>
<organism evidence="4 5">
    <name type="scientific">Macrophomina phaseolina (strain MS6)</name>
    <name type="common">Charcoal rot fungus</name>
    <dbReference type="NCBI Taxonomy" id="1126212"/>
    <lineage>
        <taxon>Eukaryota</taxon>
        <taxon>Fungi</taxon>
        <taxon>Dikarya</taxon>
        <taxon>Ascomycota</taxon>
        <taxon>Pezizomycotina</taxon>
        <taxon>Dothideomycetes</taxon>
        <taxon>Dothideomycetes incertae sedis</taxon>
        <taxon>Botryosphaeriales</taxon>
        <taxon>Botryosphaeriaceae</taxon>
        <taxon>Macrophomina</taxon>
    </lineage>
</organism>
<dbReference type="EMBL" id="AHHD01000541">
    <property type="protein sequence ID" value="EKG09963.1"/>
    <property type="molecule type" value="Genomic_DNA"/>
</dbReference>
<reference evidence="4 5" key="1">
    <citation type="journal article" date="2012" name="BMC Genomics">
        <title>Tools to kill: Genome of one of the most destructive plant pathogenic fungi Macrophomina phaseolina.</title>
        <authorList>
            <person name="Islam M.S."/>
            <person name="Haque M.S."/>
            <person name="Islam M.M."/>
            <person name="Emdad E.M."/>
            <person name="Halim A."/>
            <person name="Hossen Q.M.M."/>
            <person name="Hossain M.Z."/>
            <person name="Ahmed B."/>
            <person name="Rahim S."/>
            <person name="Rahman M.S."/>
            <person name="Alam M.M."/>
            <person name="Hou S."/>
            <person name="Wan X."/>
            <person name="Saito J.A."/>
            <person name="Alam M."/>
        </authorList>
    </citation>
    <scope>NUCLEOTIDE SEQUENCE [LARGE SCALE GENOMIC DNA]</scope>
    <source>
        <strain evidence="4 5">MS6</strain>
    </source>
</reference>
<evidence type="ECO:0000313" key="5">
    <source>
        <dbReference type="Proteomes" id="UP000007129"/>
    </source>
</evidence>
<dbReference type="SUPFAM" id="SSF52540">
    <property type="entry name" value="P-loop containing nucleoside triphosphate hydrolases"/>
    <property type="match status" value="1"/>
</dbReference>
<comment type="caution">
    <text evidence="4">The sequence shown here is derived from an EMBL/GenBank/DDBJ whole genome shotgun (WGS) entry which is preliminary data.</text>
</comment>
<evidence type="ECO:0000313" key="4">
    <source>
        <dbReference type="EMBL" id="EKG09963.1"/>
    </source>
</evidence>
<name>K2R6T5_MACPH</name>
<dbReference type="VEuPathDB" id="FungiDB:MPH_12925"/>
<dbReference type="InterPro" id="IPR000795">
    <property type="entry name" value="T_Tr_GTP-bd_dom"/>
</dbReference>
<keyword evidence="1" id="KW-0547">Nucleotide-binding</keyword>
<dbReference type="Pfam" id="PF00009">
    <property type="entry name" value="GTP_EFTU"/>
    <property type="match status" value="1"/>
</dbReference>
<dbReference type="InterPro" id="IPR050100">
    <property type="entry name" value="TRAFAC_GTPase_members"/>
</dbReference>
<dbReference type="STRING" id="1126212.K2R6T5"/>
<protein>
    <submittedName>
        <fullName evidence="4">HR1 repeat rho-binding protein</fullName>
    </submittedName>
</protein>
<dbReference type="InParanoid" id="K2R6T5"/>
<dbReference type="InterPro" id="IPR027417">
    <property type="entry name" value="P-loop_NTPase"/>
</dbReference>
<evidence type="ECO:0000259" key="3">
    <source>
        <dbReference type="Pfam" id="PF00009"/>
    </source>
</evidence>
<dbReference type="eggNOG" id="KOG0052">
    <property type="taxonomic scope" value="Eukaryota"/>
</dbReference>
<accession>K2R6T5</accession>
<dbReference type="PANTHER" id="PTHR23115">
    <property type="entry name" value="TRANSLATION FACTOR"/>
    <property type="match status" value="1"/>
</dbReference>
<dbReference type="Gene3D" id="3.40.50.300">
    <property type="entry name" value="P-loop containing nucleotide triphosphate hydrolases"/>
    <property type="match status" value="1"/>
</dbReference>